<keyword evidence="3" id="KW-1185">Reference proteome</keyword>
<organism evidence="2 3">
    <name type="scientific">Albula glossodonta</name>
    <name type="common">roundjaw bonefish</name>
    <dbReference type="NCBI Taxonomy" id="121402"/>
    <lineage>
        <taxon>Eukaryota</taxon>
        <taxon>Metazoa</taxon>
        <taxon>Chordata</taxon>
        <taxon>Craniata</taxon>
        <taxon>Vertebrata</taxon>
        <taxon>Euteleostomi</taxon>
        <taxon>Actinopterygii</taxon>
        <taxon>Neopterygii</taxon>
        <taxon>Teleostei</taxon>
        <taxon>Albuliformes</taxon>
        <taxon>Albulidae</taxon>
        <taxon>Albula</taxon>
    </lineage>
</organism>
<evidence type="ECO:0000313" key="2">
    <source>
        <dbReference type="EMBL" id="KAG9343353.1"/>
    </source>
</evidence>
<accession>A0A8T2NR40</accession>
<reference evidence="2" key="1">
    <citation type="thesis" date="2021" institute="BYU ScholarsArchive" country="Provo, UT, USA">
        <title>Applications of and Algorithms for Genome Assembly and Genomic Analyses with an Emphasis on Marine Teleosts.</title>
        <authorList>
            <person name="Pickett B.D."/>
        </authorList>
    </citation>
    <scope>NUCLEOTIDE SEQUENCE</scope>
    <source>
        <strain evidence="2">HI-2016</strain>
    </source>
</reference>
<protein>
    <submittedName>
        <fullName evidence="2">Uncharacterized protein</fullName>
    </submittedName>
</protein>
<comment type="caution">
    <text evidence="2">The sequence shown here is derived from an EMBL/GenBank/DDBJ whole genome shotgun (WGS) entry which is preliminary data.</text>
</comment>
<dbReference type="Proteomes" id="UP000824540">
    <property type="component" value="Unassembled WGS sequence"/>
</dbReference>
<feature type="region of interest" description="Disordered" evidence="1">
    <location>
        <begin position="1"/>
        <end position="23"/>
    </location>
</feature>
<name>A0A8T2NR40_9TELE</name>
<sequence>MLWGRWMGKEDHTPLPSSPPPLHPSTPQCMCVLSCGTEEKHLTAGYSCISRPCDGGSQNYSQGGYTTERVSELWLRCFELPLASAARGECGRKCYRRHYRSGMPGMPCFSSTRRESGAKCRVSAAESETAGGPHAAAAAFDARRRKCVTHLIQVGGGGCRARKGRDAMGERLILPRSDSSGNETVLLSNER</sequence>
<dbReference type="EMBL" id="JAFBMS010000024">
    <property type="protein sequence ID" value="KAG9343353.1"/>
    <property type="molecule type" value="Genomic_DNA"/>
</dbReference>
<evidence type="ECO:0000256" key="1">
    <source>
        <dbReference type="SAM" id="MobiDB-lite"/>
    </source>
</evidence>
<gene>
    <name evidence="2" type="ORF">JZ751_014334</name>
</gene>
<evidence type="ECO:0000313" key="3">
    <source>
        <dbReference type="Proteomes" id="UP000824540"/>
    </source>
</evidence>
<proteinExistence type="predicted"/>
<dbReference type="AlphaFoldDB" id="A0A8T2NR40"/>